<protein>
    <recommendedName>
        <fullName evidence="4">BZIP domain-containing protein</fullName>
    </recommendedName>
</protein>
<dbReference type="VEuPathDB" id="FungiDB:SDRG_10796"/>
<evidence type="ECO:0000313" key="3">
    <source>
        <dbReference type="Proteomes" id="UP000030762"/>
    </source>
</evidence>
<sequence>MDGADAQLLQDLAEVDFLLCLPAQRCGDGPYQGASGCGSTVASCSSTPSSVRTSSSSCCSTPSLAPSCTPAPSCCSASSCAPVAPSCCAPAPKSTRRVSKPMASSARCTSSSASTTSCSDAVTSCSDTSSCCSSSPRGAQAATCCSGGAPSNLSKKEKRLADRAQRCKRDRAKLKDEMADLKRTVGDLSERVSTLRTLQCIERDFSTPASWEAAALAQSAQHRQALRDNESLRAVLYEHLALADELQRLITKRPRLASACGSSPVERDAWRLEPSETAAELHALVDNEYDRLEAVLVKNGLDTKSSACAPALRCCCDPLSNAKAIEMVRSYAVAVPWTTLADAVWRIWSGGVDYSQQPGALYQCGELLDANAAYVAFSANLSPDATAPISVQGNLVVKRYVEADRIVFVWRSVARDAGVATGGAIADNECGWLLVEPSDTNEARVKLVLTSKLSVEHEAIPDSVDDTLADAMTLQCHLKSTTKREVKFMRLWAQYFERTWDAMVALAVARA</sequence>
<name>T0QDI1_SAPDV</name>
<evidence type="ECO:0008006" key="4">
    <source>
        <dbReference type="Google" id="ProtNLM"/>
    </source>
</evidence>
<dbReference type="EMBL" id="JH767168">
    <property type="protein sequence ID" value="EQC31630.1"/>
    <property type="molecule type" value="Genomic_DNA"/>
</dbReference>
<dbReference type="Proteomes" id="UP000030762">
    <property type="component" value="Unassembled WGS sequence"/>
</dbReference>
<dbReference type="OrthoDB" id="76483at2759"/>
<evidence type="ECO:0000256" key="1">
    <source>
        <dbReference type="SAM" id="Coils"/>
    </source>
</evidence>
<dbReference type="STRING" id="1156394.T0QDI1"/>
<reference evidence="2 3" key="1">
    <citation type="submission" date="2012-04" db="EMBL/GenBank/DDBJ databases">
        <title>The Genome Sequence of Saprolegnia declina VS20.</title>
        <authorList>
            <consortium name="The Broad Institute Genome Sequencing Platform"/>
            <person name="Russ C."/>
            <person name="Nusbaum C."/>
            <person name="Tyler B."/>
            <person name="van West P."/>
            <person name="Dieguez-Uribeondo J."/>
            <person name="de Bruijn I."/>
            <person name="Tripathy S."/>
            <person name="Jiang R."/>
            <person name="Young S.K."/>
            <person name="Zeng Q."/>
            <person name="Gargeya S."/>
            <person name="Fitzgerald M."/>
            <person name="Haas B."/>
            <person name="Abouelleil A."/>
            <person name="Alvarado L."/>
            <person name="Arachchi H.M."/>
            <person name="Berlin A."/>
            <person name="Chapman S.B."/>
            <person name="Goldberg J."/>
            <person name="Griggs A."/>
            <person name="Gujja S."/>
            <person name="Hansen M."/>
            <person name="Howarth C."/>
            <person name="Imamovic A."/>
            <person name="Larimer J."/>
            <person name="McCowen C."/>
            <person name="Montmayeur A."/>
            <person name="Murphy C."/>
            <person name="Neiman D."/>
            <person name="Pearson M."/>
            <person name="Priest M."/>
            <person name="Roberts A."/>
            <person name="Saif S."/>
            <person name="Shea T."/>
            <person name="Sisk P."/>
            <person name="Sykes S."/>
            <person name="Wortman J."/>
            <person name="Nusbaum C."/>
            <person name="Birren B."/>
        </authorList>
    </citation>
    <scope>NUCLEOTIDE SEQUENCE [LARGE SCALE GENOMIC DNA]</scope>
    <source>
        <strain evidence="2 3">VS20</strain>
    </source>
</reference>
<dbReference type="RefSeq" id="XP_008615029.1">
    <property type="nucleotide sequence ID" value="XM_008616807.1"/>
</dbReference>
<keyword evidence="1" id="KW-0175">Coiled coil</keyword>
<dbReference type="OMA" id="AYGISEC"/>
<proteinExistence type="predicted"/>
<dbReference type="InParanoid" id="T0QDI1"/>
<evidence type="ECO:0000313" key="2">
    <source>
        <dbReference type="EMBL" id="EQC31630.1"/>
    </source>
</evidence>
<organism evidence="2 3">
    <name type="scientific">Saprolegnia diclina (strain VS20)</name>
    <dbReference type="NCBI Taxonomy" id="1156394"/>
    <lineage>
        <taxon>Eukaryota</taxon>
        <taxon>Sar</taxon>
        <taxon>Stramenopiles</taxon>
        <taxon>Oomycota</taxon>
        <taxon>Saprolegniomycetes</taxon>
        <taxon>Saprolegniales</taxon>
        <taxon>Saprolegniaceae</taxon>
        <taxon>Saprolegnia</taxon>
    </lineage>
</organism>
<keyword evidence="3" id="KW-1185">Reference proteome</keyword>
<dbReference type="GeneID" id="19951523"/>
<dbReference type="AlphaFoldDB" id="T0QDI1"/>
<gene>
    <name evidence="2" type="ORF">SDRG_10796</name>
</gene>
<accession>T0QDI1</accession>
<feature type="coiled-coil region" evidence="1">
    <location>
        <begin position="157"/>
        <end position="191"/>
    </location>
</feature>